<dbReference type="PANTHER" id="PTHR11061:SF30">
    <property type="entry name" value="TRNA (URACIL(54)-C(5))-METHYLTRANSFERASE"/>
    <property type="match status" value="1"/>
</dbReference>
<dbReference type="InterPro" id="IPR029063">
    <property type="entry name" value="SAM-dependent_MTases_sf"/>
</dbReference>
<proteinExistence type="inferred from homology"/>
<feature type="binding site" evidence="4">
    <location>
        <position position="319"/>
    </location>
    <ligand>
        <name>S-adenosyl-L-methionine</name>
        <dbReference type="ChEBI" id="CHEBI:59789"/>
    </ligand>
</feature>
<dbReference type="InterPro" id="IPR030390">
    <property type="entry name" value="MeTrfase_TrmA_AS"/>
</dbReference>
<feature type="binding site" evidence="4">
    <location>
        <position position="419"/>
    </location>
    <ligand>
        <name>S-adenosyl-L-methionine</name>
        <dbReference type="ChEBI" id="CHEBI:59789"/>
    </ligand>
</feature>
<comment type="similarity">
    <text evidence="4">Belongs to the class I-like SAM-binding methyltransferase superfamily. RNA M5U methyltransferase family.</text>
</comment>
<dbReference type="SUPFAM" id="SSF50249">
    <property type="entry name" value="Nucleic acid-binding proteins"/>
    <property type="match status" value="1"/>
</dbReference>
<dbReference type="Gene3D" id="2.40.50.140">
    <property type="entry name" value="Nucleic acid-binding proteins"/>
    <property type="match status" value="1"/>
</dbReference>
<protein>
    <submittedName>
        <fullName evidence="7">23S rRNA (Uracil(1939)-C(5))-methyltransferase RlmD</fullName>
        <ecNumber evidence="7">2.1.1.190</ecNumber>
    </submittedName>
</protein>
<evidence type="ECO:0000256" key="5">
    <source>
        <dbReference type="PROSITE-ProRule" id="PRU10015"/>
    </source>
</evidence>
<dbReference type="AlphaFoldDB" id="A0A9D1R3B6"/>
<dbReference type="FunFam" id="3.40.50.150:FF:000009">
    <property type="entry name" value="23S rRNA (Uracil(1939)-C(5))-methyltransferase RlmD"/>
    <property type="match status" value="1"/>
</dbReference>
<feature type="binding site" evidence="4">
    <location>
        <position position="348"/>
    </location>
    <ligand>
        <name>S-adenosyl-L-methionine</name>
        <dbReference type="ChEBI" id="CHEBI:59789"/>
    </ligand>
</feature>
<accession>A0A9D1R3B6</accession>
<dbReference type="Pfam" id="PF05958">
    <property type="entry name" value="tRNA_U5-meth_tr"/>
    <property type="match status" value="1"/>
</dbReference>
<keyword evidence="1 4" id="KW-0489">Methyltransferase</keyword>
<dbReference type="GO" id="GO:0070041">
    <property type="term" value="F:rRNA (uridine-C5-)-methyltransferase activity"/>
    <property type="evidence" value="ECO:0007669"/>
    <property type="project" value="TreeGrafter"/>
</dbReference>
<dbReference type="EMBL" id="DXGH01000025">
    <property type="protein sequence ID" value="HIW80733.1"/>
    <property type="molecule type" value="Genomic_DNA"/>
</dbReference>
<dbReference type="PROSITE" id="PS51687">
    <property type="entry name" value="SAM_MT_RNA_M5U"/>
    <property type="match status" value="1"/>
</dbReference>
<feature type="binding site" evidence="4">
    <location>
        <position position="369"/>
    </location>
    <ligand>
        <name>S-adenosyl-L-methionine</name>
        <dbReference type="ChEBI" id="CHEBI:59789"/>
    </ligand>
</feature>
<dbReference type="Gene3D" id="2.40.50.1070">
    <property type="match status" value="1"/>
</dbReference>
<dbReference type="NCBIfam" id="TIGR00479">
    <property type="entry name" value="rumA"/>
    <property type="match status" value="1"/>
</dbReference>
<feature type="domain" description="TRAM" evidence="6">
    <location>
        <begin position="2"/>
        <end position="60"/>
    </location>
</feature>
<evidence type="ECO:0000256" key="4">
    <source>
        <dbReference type="PROSITE-ProRule" id="PRU01024"/>
    </source>
</evidence>
<feature type="active site" description="Nucleophile" evidence="4">
    <location>
        <position position="446"/>
    </location>
</feature>
<keyword evidence="2 4" id="KW-0808">Transferase</keyword>
<dbReference type="Pfam" id="PF01938">
    <property type="entry name" value="TRAM"/>
    <property type="match status" value="1"/>
</dbReference>
<dbReference type="PROSITE" id="PS50926">
    <property type="entry name" value="TRAM"/>
    <property type="match status" value="1"/>
</dbReference>
<evidence type="ECO:0000256" key="2">
    <source>
        <dbReference type="ARBA" id="ARBA00022679"/>
    </source>
</evidence>
<dbReference type="FunFam" id="2.40.50.140:FF:000097">
    <property type="entry name" value="23S rRNA (uracil(1939)-C(5))-methyltransferase RlmD"/>
    <property type="match status" value="1"/>
</dbReference>
<dbReference type="InterPro" id="IPR012340">
    <property type="entry name" value="NA-bd_OB-fold"/>
</dbReference>
<dbReference type="SUPFAM" id="SSF53335">
    <property type="entry name" value="S-adenosyl-L-methionine-dependent methyltransferases"/>
    <property type="match status" value="1"/>
</dbReference>
<evidence type="ECO:0000256" key="1">
    <source>
        <dbReference type="ARBA" id="ARBA00022603"/>
    </source>
</evidence>
<comment type="caution">
    <text evidence="7">The sequence shown here is derived from an EMBL/GenBank/DDBJ whole genome shotgun (WGS) entry which is preliminary data.</text>
</comment>
<feature type="active site" evidence="5">
    <location>
        <position position="446"/>
    </location>
</feature>
<gene>
    <name evidence="7" type="primary">rlmD</name>
    <name evidence="7" type="ORF">H9742_04255</name>
</gene>
<reference evidence="7" key="2">
    <citation type="submission" date="2021-04" db="EMBL/GenBank/DDBJ databases">
        <authorList>
            <person name="Gilroy R."/>
        </authorList>
    </citation>
    <scope>NUCLEOTIDE SEQUENCE</scope>
    <source>
        <strain evidence="7">CHK195-6426</strain>
    </source>
</reference>
<dbReference type="Proteomes" id="UP000824265">
    <property type="component" value="Unassembled WGS sequence"/>
</dbReference>
<evidence type="ECO:0000313" key="7">
    <source>
        <dbReference type="EMBL" id="HIW80733.1"/>
    </source>
</evidence>
<dbReference type="InterPro" id="IPR010280">
    <property type="entry name" value="U5_MeTrfase_fam"/>
</dbReference>
<evidence type="ECO:0000256" key="3">
    <source>
        <dbReference type="ARBA" id="ARBA00022691"/>
    </source>
</evidence>
<reference evidence="7" key="1">
    <citation type="journal article" date="2021" name="PeerJ">
        <title>Extensive microbial diversity within the chicken gut microbiome revealed by metagenomics and culture.</title>
        <authorList>
            <person name="Gilroy R."/>
            <person name="Ravi A."/>
            <person name="Getino M."/>
            <person name="Pursley I."/>
            <person name="Horton D.L."/>
            <person name="Alikhan N.F."/>
            <person name="Baker D."/>
            <person name="Gharbi K."/>
            <person name="Hall N."/>
            <person name="Watson M."/>
            <person name="Adriaenssens E.M."/>
            <person name="Foster-Nyarko E."/>
            <person name="Jarju S."/>
            <person name="Secka A."/>
            <person name="Antonio M."/>
            <person name="Oren A."/>
            <person name="Chaudhuri R.R."/>
            <person name="La Ragione R."/>
            <person name="Hildebrand F."/>
            <person name="Pallen M.J."/>
        </authorList>
    </citation>
    <scope>NUCLEOTIDE SEQUENCE</scope>
    <source>
        <strain evidence="7">CHK195-6426</strain>
    </source>
</reference>
<dbReference type="FunFam" id="2.40.50.1070:FF:000003">
    <property type="entry name" value="23S rRNA (Uracil-5-)-methyltransferase RumA"/>
    <property type="match status" value="1"/>
</dbReference>
<keyword evidence="3 4" id="KW-0949">S-adenosyl-L-methionine</keyword>
<dbReference type="PROSITE" id="PS01230">
    <property type="entry name" value="TRMA_1"/>
    <property type="match status" value="1"/>
</dbReference>
<dbReference type="CDD" id="cd02440">
    <property type="entry name" value="AdoMet_MTases"/>
    <property type="match status" value="1"/>
</dbReference>
<name>A0A9D1R3B6_9FIRM</name>
<sequence>MEYQKNDHVTVTIEDMDKDGQGIGKVDGFTLFVKDAVIGDRVEAKIVKSKKHYAYARLEKVLAPSPFRVEPKCPVCRQCGGCQLQPLSYERQLLFKQEKIKNNLIRIGGFSPDYVEARMEPVIGMENPFRYRNKAQYPVGRDKEGRVTAGFYAGRTHHIIPNQDCLLGPEENQKILQVILNYMEENHVPPYEEATGLGLVRHILIRKGFSTGEIMVCLVLNKKMTKLSYQARGTQKRNNEFLPNQGELLAKLARIQGMTSVSVSINTEKTNVIMGKEIHNLWGQPFITDVLHTRDMQREGYPATERALTFKISPLSFYQVNPVQTEKLYSLALEYAGLTGKEIVWDLYCGIGTISLFLAGGAKKVYGVEIVPQAIEDAKENAVLNGIENAEFFAGSVQEALSEEALGKSILPPDVVVVDPPRKGCDQACLSAMLKLRPERIVYVSCDSATLARDLKILCDGGYEVKRARGVDQFGMTVHVETVVQLVRKTPDAHIDLKIDMDELDITSSESKATYEKIKQYIADKYDTKVTNLYIAQVKDKHGIIERENYNKAKSEDSKQLKCPPEKEKMIEDALKYFKMI</sequence>
<dbReference type="GO" id="GO:0070475">
    <property type="term" value="P:rRNA base methylation"/>
    <property type="evidence" value="ECO:0007669"/>
    <property type="project" value="TreeGrafter"/>
</dbReference>
<dbReference type="PANTHER" id="PTHR11061">
    <property type="entry name" value="RNA M5U METHYLTRANSFERASE"/>
    <property type="match status" value="1"/>
</dbReference>
<dbReference type="EC" id="2.1.1.190" evidence="7"/>
<evidence type="ECO:0000313" key="8">
    <source>
        <dbReference type="Proteomes" id="UP000824265"/>
    </source>
</evidence>
<dbReference type="InterPro" id="IPR002792">
    <property type="entry name" value="TRAM_dom"/>
</dbReference>
<dbReference type="Gene3D" id="3.40.50.150">
    <property type="entry name" value="Vaccinia Virus protein VP39"/>
    <property type="match status" value="1"/>
</dbReference>
<evidence type="ECO:0000259" key="6">
    <source>
        <dbReference type="PROSITE" id="PS50926"/>
    </source>
</evidence>
<organism evidence="7 8">
    <name type="scientific">Candidatus Acetatifactor stercoripullorum</name>
    <dbReference type="NCBI Taxonomy" id="2838414"/>
    <lineage>
        <taxon>Bacteria</taxon>
        <taxon>Bacillati</taxon>
        <taxon>Bacillota</taxon>
        <taxon>Clostridia</taxon>
        <taxon>Lachnospirales</taxon>
        <taxon>Lachnospiraceae</taxon>
        <taxon>Acetatifactor</taxon>
    </lineage>
</organism>